<evidence type="ECO:0000256" key="4">
    <source>
        <dbReference type="ARBA" id="ARBA00022840"/>
    </source>
</evidence>
<organism evidence="7 8">
    <name type="scientific">Allorhodopirellula heiligendammensis</name>
    <dbReference type="NCBI Taxonomy" id="2714739"/>
    <lineage>
        <taxon>Bacteria</taxon>
        <taxon>Pseudomonadati</taxon>
        <taxon>Planctomycetota</taxon>
        <taxon>Planctomycetia</taxon>
        <taxon>Pirellulales</taxon>
        <taxon>Pirellulaceae</taxon>
        <taxon>Allorhodopirellula</taxon>
    </lineage>
</organism>
<dbReference type="AlphaFoldDB" id="A0A5C6BG91"/>
<dbReference type="PANTHER" id="PTHR43335:SF4">
    <property type="entry name" value="ABC TRANSPORTER, ATP-BINDING PROTEIN"/>
    <property type="match status" value="1"/>
</dbReference>
<dbReference type="InterPro" id="IPR003593">
    <property type="entry name" value="AAA+_ATPase"/>
</dbReference>
<evidence type="ECO:0000256" key="1">
    <source>
        <dbReference type="ARBA" id="ARBA00005417"/>
    </source>
</evidence>
<keyword evidence="4 7" id="KW-0067">ATP-binding</keyword>
<name>A0A5C6BG91_9BACT</name>
<keyword evidence="8" id="KW-1185">Reference proteome</keyword>
<dbReference type="Gene3D" id="3.40.50.300">
    <property type="entry name" value="P-loop containing nucleotide triphosphate hydrolases"/>
    <property type="match status" value="1"/>
</dbReference>
<dbReference type="Pfam" id="PF00005">
    <property type="entry name" value="ABC_tran"/>
    <property type="match status" value="1"/>
</dbReference>
<evidence type="ECO:0000259" key="6">
    <source>
        <dbReference type="PROSITE" id="PS50893"/>
    </source>
</evidence>
<evidence type="ECO:0000313" key="7">
    <source>
        <dbReference type="EMBL" id="TWU11068.1"/>
    </source>
</evidence>
<evidence type="ECO:0000256" key="5">
    <source>
        <dbReference type="SAM" id="MobiDB-lite"/>
    </source>
</evidence>
<reference evidence="7 8" key="1">
    <citation type="journal article" date="2020" name="Antonie Van Leeuwenhoek">
        <title>Rhodopirellula heiligendammensis sp. nov., Rhodopirellula pilleata sp. nov., and Rhodopirellula solitaria sp. nov. isolated from natural or artificial marine surfaces in Northern Germany and California, USA, and emended description of the genus Rhodopirellula.</title>
        <authorList>
            <person name="Kallscheuer N."/>
            <person name="Wiegand S."/>
            <person name="Jogler M."/>
            <person name="Boedeker C."/>
            <person name="Peeters S.H."/>
            <person name="Rast P."/>
            <person name="Heuer A."/>
            <person name="Jetten M.S.M."/>
            <person name="Rohde M."/>
            <person name="Jogler C."/>
        </authorList>
    </citation>
    <scope>NUCLEOTIDE SEQUENCE [LARGE SCALE GENOMIC DNA]</scope>
    <source>
        <strain evidence="7 8">Poly21</strain>
    </source>
</reference>
<evidence type="ECO:0000256" key="3">
    <source>
        <dbReference type="ARBA" id="ARBA00022741"/>
    </source>
</evidence>
<evidence type="ECO:0000256" key="2">
    <source>
        <dbReference type="ARBA" id="ARBA00022448"/>
    </source>
</evidence>
<keyword evidence="2" id="KW-0813">Transport</keyword>
<dbReference type="GO" id="GO:0005524">
    <property type="term" value="F:ATP binding"/>
    <property type="evidence" value="ECO:0007669"/>
    <property type="project" value="UniProtKB-KW"/>
</dbReference>
<dbReference type="GO" id="GO:0016887">
    <property type="term" value="F:ATP hydrolysis activity"/>
    <property type="evidence" value="ECO:0007669"/>
    <property type="project" value="InterPro"/>
</dbReference>
<dbReference type="CDD" id="cd03230">
    <property type="entry name" value="ABC_DR_subfamily_A"/>
    <property type="match status" value="1"/>
</dbReference>
<proteinExistence type="inferred from homology"/>
<comment type="similarity">
    <text evidence="1">Belongs to the ABC transporter superfamily.</text>
</comment>
<dbReference type="PROSITE" id="PS50893">
    <property type="entry name" value="ABC_TRANSPORTER_2"/>
    <property type="match status" value="1"/>
</dbReference>
<dbReference type="PANTHER" id="PTHR43335">
    <property type="entry name" value="ABC TRANSPORTER, ATP-BINDING PROTEIN"/>
    <property type="match status" value="1"/>
</dbReference>
<accession>A0A5C6BG91</accession>
<sequence length="275" mass="29561">MAEPARQPDSAAIELSKQSSPTAGASAAKTASPSTTMIEAVGLSKFYGPFAAARDVSFSVKQGELVAFLGPNGAGKSTTMKMLTGYIAPSEGFARIAGHNMMDDRIAGSHRLGYLPENGPLYPEMTPMGMLEFFADARGLPSATKKDQIDKVIDICDLSSVIYKPISKLSKGFKQRVGMSQALLHEPDVLILDEPTAGLDPNQIRGVRRTMRKLSETKTILLSTHILQEVEAMADRVILINEGRKVYDGEVEGLRAAGHGDVNEAFHELTGHSES</sequence>
<dbReference type="InterPro" id="IPR003439">
    <property type="entry name" value="ABC_transporter-like_ATP-bd"/>
</dbReference>
<dbReference type="SUPFAM" id="SSF52540">
    <property type="entry name" value="P-loop containing nucleoside triphosphate hydrolases"/>
    <property type="match status" value="1"/>
</dbReference>
<comment type="caution">
    <text evidence="7">The sequence shown here is derived from an EMBL/GenBank/DDBJ whole genome shotgun (WGS) entry which is preliminary data.</text>
</comment>
<feature type="compositionally biased region" description="Low complexity" evidence="5">
    <location>
        <begin position="19"/>
        <end position="31"/>
    </location>
</feature>
<dbReference type="EMBL" id="SJPU01000003">
    <property type="protein sequence ID" value="TWU11068.1"/>
    <property type="molecule type" value="Genomic_DNA"/>
</dbReference>
<feature type="domain" description="ABC transporter" evidence="6">
    <location>
        <begin position="38"/>
        <end position="267"/>
    </location>
</feature>
<dbReference type="EC" id="3.6.3.-" evidence="7"/>
<protein>
    <submittedName>
        <fullName evidence="7">ABC transporter ATP-binding protein YxlF</fullName>
        <ecNumber evidence="7">3.6.3.-</ecNumber>
    </submittedName>
</protein>
<gene>
    <name evidence="7" type="primary">yxlF_3</name>
    <name evidence="7" type="ORF">Poly21_49750</name>
</gene>
<evidence type="ECO:0000313" key="8">
    <source>
        <dbReference type="Proteomes" id="UP000319908"/>
    </source>
</evidence>
<dbReference type="InterPro" id="IPR027417">
    <property type="entry name" value="P-loop_NTPase"/>
</dbReference>
<feature type="region of interest" description="Disordered" evidence="5">
    <location>
        <begin position="1"/>
        <end position="31"/>
    </location>
</feature>
<dbReference type="Proteomes" id="UP000319908">
    <property type="component" value="Unassembled WGS sequence"/>
</dbReference>
<keyword evidence="7" id="KW-0378">Hydrolase</keyword>
<keyword evidence="3" id="KW-0547">Nucleotide-binding</keyword>
<dbReference type="SMART" id="SM00382">
    <property type="entry name" value="AAA"/>
    <property type="match status" value="1"/>
</dbReference>